<dbReference type="Gene3D" id="1.20.1740.10">
    <property type="entry name" value="Amino acid/polyamine transporter I"/>
    <property type="match status" value="1"/>
</dbReference>
<feature type="region of interest" description="Disordered" evidence="5">
    <location>
        <begin position="338"/>
        <end position="380"/>
    </location>
</feature>
<reference evidence="9" key="2">
    <citation type="submission" date="2020-04" db="EMBL/GenBank/DDBJ databases">
        <authorList>
            <consortium name="NCBI Genome Project"/>
        </authorList>
    </citation>
    <scope>NUCLEOTIDE SEQUENCE</scope>
    <source>
        <strain evidence="9">CBS 304.34</strain>
    </source>
</reference>
<feature type="transmembrane region" description="Helical" evidence="6">
    <location>
        <begin position="446"/>
        <end position="468"/>
    </location>
</feature>
<sequence>MPKLGHSMVVNLSTKITRVCRPPLTLACSVAWPFIAFSTSAGSSLAWAQFLVPAKPLLLDPWLVKYIASATVGGISFLAYRSPRYLIRANTLLGVFKAALLVLLVVTGLTAWITHSHTVPGLTNFNHHFHERVPFSNYALATILVFFCYSGFNSANYVTSEIKGGLNHHGDERSEVRQKHLRRGTLRAVVLVSFLYCCFNFLLPFNLAPGTLVTYLVSICIAVSSLGTVVSTVFTNSRAIREVAYRKLAPVYEMFQQSSEHGISRFDRTGTPTGAILLHALVTCVIISFVPTVDEFPEGIFFATSLSILGQSLSNSLLGFGIGIRFMKLRNLHIENRSSSGSQGFALDQHSPYGSPTEDPTNASRGGVPHEQTENQRSVQTSASIYEEAVSEQPTNVGVQIETTEYSDPGRRHSISNPPQASSNFIASHTEMSRTLNWSLHKAKKYLILIWKWIAVVVFTTTNIFIIVALCLPTDNPDGTPRRLNSPILLPAIVFSICGAGALYGLFILLVSFDFYYNTGQDEAVSEKEQGWHFKFPVFMKKASIRDQEIANSESETLLLQTQPESKLVWLRAVERREFPGVFNKDVWRVFCGRLKLKAGEQAV</sequence>
<dbReference type="InterPro" id="IPR023298">
    <property type="entry name" value="ATPase_P-typ_TM_dom_sf"/>
</dbReference>
<dbReference type="OrthoDB" id="3938985at2759"/>
<feature type="compositionally biased region" description="Polar residues" evidence="5">
    <location>
        <begin position="352"/>
        <end position="364"/>
    </location>
</feature>
<dbReference type="Pfam" id="PF13520">
    <property type="entry name" value="AA_permease_2"/>
    <property type="match status" value="2"/>
</dbReference>
<feature type="transmembrane region" description="Helical" evidence="6">
    <location>
        <begin position="92"/>
        <end position="115"/>
    </location>
</feature>
<keyword evidence="3 6" id="KW-1133">Transmembrane helix</keyword>
<evidence type="ECO:0000256" key="3">
    <source>
        <dbReference type="ARBA" id="ARBA00022989"/>
    </source>
</evidence>
<protein>
    <submittedName>
        <fullName evidence="7 9">Uncharacterized protein</fullName>
    </submittedName>
</protein>
<dbReference type="Proteomes" id="UP000504636">
    <property type="component" value="Unplaced"/>
</dbReference>
<keyword evidence="8" id="KW-1185">Reference proteome</keyword>
<dbReference type="EMBL" id="MU003700">
    <property type="protein sequence ID" value="KAF2810479.1"/>
    <property type="molecule type" value="Genomic_DNA"/>
</dbReference>
<comment type="subcellular location">
    <subcellularLocation>
        <location evidence="1">Membrane</location>
        <topology evidence="1">Multi-pass membrane protein</topology>
    </subcellularLocation>
</comment>
<dbReference type="InterPro" id="IPR050598">
    <property type="entry name" value="AminoAcid_Transporter"/>
</dbReference>
<accession>A0A6A6YPJ2</accession>
<proteinExistence type="predicted"/>
<dbReference type="RefSeq" id="XP_033577443.1">
    <property type="nucleotide sequence ID" value="XM_033723584.1"/>
</dbReference>
<dbReference type="GeneID" id="54464477"/>
<dbReference type="AlphaFoldDB" id="A0A6A6YPJ2"/>
<organism evidence="7">
    <name type="scientific">Mytilinidion resinicola</name>
    <dbReference type="NCBI Taxonomy" id="574789"/>
    <lineage>
        <taxon>Eukaryota</taxon>
        <taxon>Fungi</taxon>
        <taxon>Dikarya</taxon>
        <taxon>Ascomycota</taxon>
        <taxon>Pezizomycotina</taxon>
        <taxon>Dothideomycetes</taxon>
        <taxon>Pleosporomycetidae</taxon>
        <taxon>Mytilinidiales</taxon>
        <taxon>Mytilinidiaceae</taxon>
        <taxon>Mytilinidion</taxon>
    </lineage>
</organism>
<reference evidence="9" key="3">
    <citation type="submission" date="2025-04" db="UniProtKB">
        <authorList>
            <consortium name="RefSeq"/>
        </authorList>
    </citation>
    <scope>IDENTIFICATION</scope>
    <source>
        <strain evidence="9">CBS 304.34</strain>
    </source>
</reference>
<evidence type="ECO:0000256" key="2">
    <source>
        <dbReference type="ARBA" id="ARBA00022692"/>
    </source>
</evidence>
<feature type="transmembrane region" description="Helical" evidence="6">
    <location>
        <begin position="299"/>
        <end position="324"/>
    </location>
</feature>
<evidence type="ECO:0000256" key="1">
    <source>
        <dbReference type="ARBA" id="ARBA00004141"/>
    </source>
</evidence>
<name>A0A6A6YPJ2_9PEZI</name>
<evidence type="ECO:0000313" key="7">
    <source>
        <dbReference type="EMBL" id="KAF2810479.1"/>
    </source>
</evidence>
<dbReference type="InterPro" id="IPR002293">
    <property type="entry name" value="AA/rel_permease1"/>
</dbReference>
<dbReference type="GO" id="GO:0015179">
    <property type="term" value="F:L-amino acid transmembrane transporter activity"/>
    <property type="evidence" value="ECO:0007669"/>
    <property type="project" value="TreeGrafter"/>
</dbReference>
<gene>
    <name evidence="7 9" type="ORF">BDZ99DRAFT_498608</name>
</gene>
<feature type="transmembrane region" description="Helical" evidence="6">
    <location>
        <begin position="488"/>
        <end position="511"/>
    </location>
</feature>
<evidence type="ECO:0000313" key="9">
    <source>
        <dbReference type="RefSeq" id="XP_033577443.1"/>
    </source>
</evidence>
<evidence type="ECO:0000256" key="5">
    <source>
        <dbReference type="SAM" id="MobiDB-lite"/>
    </source>
</evidence>
<feature type="transmembrane region" description="Helical" evidence="6">
    <location>
        <begin position="215"/>
        <end position="237"/>
    </location>
</feature>
<keyword evidence="2 6" id="KW-0812">Transmembrane</keyword>
<dbReference type="GO" id="GO:0016020">
    <property type="term" value="C:membrane"/>
    <property type="evidence" value="ECO:0007669"/>
    <property type="project" value="UniProtKB-SubCell"/>
</dbReference>
<feature type="transmembrane region" description="Helical" evidence="6">
    <location>
        <begin position="184"/>
        <end position="203"/>
    </location>
</feature>
<keyword evidence="4 6" id="KW-0472">Membrane</keyword>
<dbReference type="SUPFAM" id="SSF81665">
    <property type="entry name" value="Calcium ATPase, transmembrane domain M"/>
    <property type="match status" value="1"/>
</dbReference>
<feature type="transmembrane region" description="Helical" evidence="6">
    <location>
        <begin position="64"/>
        <end position="80"/>
    </location>
</feature>
<feature type="transmembrane region" description="Helical" evidence="6">
    <location>
        <begin position="274"/>
        <end position="293"/>
    </location>
</feature>
<reference evidence="7 9" key="1">
    <citation type="journal article" date="2020" name="Stud. Mycol.">
        <title>101 Dothideomycetes genomes: a test case for predicting lifestyles and emergence of pathogens.</title>
        <authorList>
            <person name="Haridas S."/>
            <person name="Albert R."/>
            <person name="Binder M."/>
            <person name="Bloem J."/>
            <person name="Labutti K."/>
            <person name="Salamov A."/>
            <person name="Andreopoulos B."/>
            <person name="Baker S."/>
            <person name="Barry K."/>
            <person name="Bills G."/>
            <person name="Bluhm B."/>
            <person name="Cannon C."/>
            <person name="Castanera R."/>
            <person name="Culley D."/>
            <person name="Daum C."/>
            <person name="Ezra D."/>
            <person name="Gonzalez J."/>
            <person name="Henrissat B."/>
            <person name="Kuo A."/>
            <person name="Liang C."/>
            <person name="Lipzen A."/>
            <person name="Lutzoni F."/>
            <person name="Magnuson J."/>
            <person name="Mondo S."/>
            <person name="Nolan M."/>
            <person name="Ohm R."/>
            <person name="Pangilinan J."/>
            <person name="Park H.-J."/>
            <person name="Ramirez L."/>
            <person name="Alfaro M."/>
            <person name="Sun H."/>
            <person name="Tritt A."/>
            <person name="Yoshinaga Y."/>
            <person name="Zwiers L.-H."/>
            <person name="Turgeon B."/>
            <person name="Goodwin S."/>
            <person name="Spatafora J."/>
            <person name="Crous P."/>
            <person name="Grigoriev I."/>
        </authorList>
    </citation>
    <scope>NUCLEOTIDE SEQUENCE</scope>
    <source>
        <strain evidence="7 9">CBS 304.34</strain>
    </source>
</reference>
<evidence type="ECO:0000256" key="4">
    <source>
        <dbReference type="ARBA" id="ARBA00023136"/>
    </source>
</evidence>
<dbReference type="PANTHER" id="PTHR11785">
    <property type="entry name" value="AMINO ACID TRANSPORTER"/>
    <property type="match status" value="1"/>
</dbReference>
<dbReference type="PANTHER" id="PTHR11785:SF382">
    <property type="entry name" value="LOW-AFFINITY METHIONINE PERMEASE"/>
    <property type="match status" value="1"/>
</dbReference>
<feature type="transmembrane region" description="Helical" evidence="6">
    <location>
        <begin position="135"/>
        <end position="152"/>
    </location>
</feature>
<evidence type="ECO:0000313" key="8">
    <source>
        <dbReference type="Proteomes" id="UP000504636"/>
    </source>
</evidence>
<evidence type="ECO:0000256" key="6">
    <source>
        <dbReference type="SAM" id="Phobius"/>
    </source>
</evidence>